<keyword evidence="3" id="KW-1185">Reference proteome</keyword>
<dbReference type="EMBL" id="MU004371">
    <property type="protein sequence ID" value="KAF2654028.1"/>
    <property type="molecule type" value="Genomic_DNA"/>
</dbReference>
<proteinExistence type="predicted"/>
<gene>
    <name evidence="2" type="ORF">K491DRAFT_493924</name>
</gene>
<sequence>MHGKQEIHRRDAIFADTVHRLNSLITMVQTTDWESVFSASIKALPSLSSIMLRDGSPCDRQRNTKILQMPHPLAAFCKTVLETAEQTLEICLNVRLVDIASPADAHKWAGVFTRLTKLSIAANTYPVSSQGLHYLENVNFTESLPSLEELRFFSPGGDVVPDPFVDKVAQCLTTTPLKSLRVLRVEGIAIDWITLDFLQHHARLEVLVWNSIPSHMSIIDACDLLLKKIGTLVQKSAVRQYWVEDLYGALFLVPESIRGETRHDLVTDNDFVQRRMDSKMMRPGAGYDPEHDKDDRSKKSVTLRTR</sequence>
<dbReference type="InterPro" id="IPR032675">
    <property type="entry name" value="LRR_dom_sf"/>
</dbReference>
<evidence type="ECO:0000313" key="2">
    <source>
        <dbReference type="EMBL" id="KAF2654028.1"/>
    </source>
</evidence>
<protein>
    <submittedName>
        <fullName evidence="2">Uncharacterized protein</fullName>
    </submittedName>
</protein>
<dbReference type="Gene3D" id="3.80.10.10">
    <property type="entry name" value="Ribonuclease Inhibitor"/>
    <property type="match status" value="1"/>
</dbReference>
<reference evidence="2" key="1">
    <citation type="journal article" date="2020" name="Stud. Mycol.">
        <title>101 Dothideomycetes genomes: a test case for predicting lifestyles and emergence of pathogens.</title>
        <authorList>
            <person name="Haridas S."/>
            <person name="Albert R."/>
            <person name="Binder M."/>
            <person name="Bloem J."/>
            <person name="Labutti K."/>
            <person name="Salamov A."/>
            <person name="Andreopoulos B."/>
            <person name="Baker S."/>
            <person name="Barry K."/>
            <person name="Bills G."/>
            <person name="Bluhm B."/>
            <person name="Cannon C."/>
            <person name="Castanera R."/>
            <person name="Culley D."/>
            <person name="Daum C."/>
            <person name="Ezra D."/>
            <person name="Gonzalez J."/>
            <person name="Henrissat B."/>
            <person name="Kuo A."/>
            <person name="Liang C."/>
            <person name="Lipzen A."/>
            <person name="Lutzoni F."/>
            <person name="Magnuson J."/>
            <person name="Mondo S."/>
            <person name="Nolan M."/>
            <person name="Ohm R."/>
            <person name="Pangilinan J."/>
            <person name="Park H.-J."/>
            <person name="Ramirez L."/>
            <person name="Alfaro M."/>
            <person name="Sun H."/>
            <person name="Tritt A."/>
            <person name="Yoshinaga Y."/>
            <person name="Zwiers L.-H."/>
            <person name="Turgeon B."/>
            <person name="Goodwin S."/>
            <person name="Spatafora J."/>
            <person name="Crous P."/>
            <person name="Grigoriev I."/>
        </authorList>
    </citation>
    <scope>NUCLEOTIDE SEQUENCE</scope>
    <source>
        <strain evidence="2">CBS 122681</strain>
    </source>
</reference>
<evidence type="ECO:0000313" key="3">
    <source>
        <dbReference type="Proteomes" id="UP000799324"/>
    </source>
</evidence>
<feature type="compositionally biased region" description="Basic and acidic residues" evidence="1">
    <location>
        <begin position="288"/>
        <end position="298"/>
    </location>
</feature>
<dbReference type="Proteomes" id="UP000799324">
    <property type="component" value="Unassembled WGS sequence"/>
</dbReference>
<dbReference type="AlphaFoldDB" id="A0A6A6T5D0"/>
<organism evidence="2 3">
    <name type="scientific">Lophiostoma macrostomum CBS 122681</name>
    <dbReference type="NCBI Taxonomy" id="1314788"/>
    <lineage>
        <taxon>Eukaryota</taxon>
        <taxon>Fungi</taxon>
        <taxon>Dikarya</taxon>
        <taxon>Ascomycota</taxon>
        <taxon>Pezizomycotina</taxon>
        <taxon>Dothideomycetes</taxon>
        <taxon>Pleosporomycetidae</taxon>
        <taxon>Pleosporales</taxon>
        <taxon>Lophiostomataceae</taxon>
        <taxon>Lophiostoma</taxon>
    </lineage>
</organism>
<feature type="region of interest" description="Disordered" evidence="1">
    <location>
        <begin position="280"/>
        <end position="306"/>
    </location>
</feature>
<name>A0A6A6T5D0_9PLEO</name>
<accession>A0A6A6T5D0</accession>
<evidence type="ECO:0000256" key="1">
    <source>
        <dbReference type="SAM" id="MobiDB-lite"/>
    </source>
</evidence>